<dbReference type="AlphaFoldDB" id="A0A194YMN9"/>
<protein>
    <submittedName>
        <fullName evidence="1">Uncharacterized protein</fullName>
    </submittedName>
</protein>
<gene>
    <name evidence="1" type="ORF">SORBI_3004G040300</name>
</gene>
<proteinExistence type="predicted"/>
<dbReference type="Gramene" id="KXG29467">
    <property type="protein sequence ID" value="KXG29467"/>
    <property type="gene ID" value="SORBI_3004G040300"/>
</dbReference>
<keyword evidence="2" id="KW-1185">Reference proteome</keyword>
<organism evidence="1 2">
    <name type="scientific">Sorghum bicolor</name>
    <name type="common">Sorghum</name>
    <name type="synonym">Sorghum vulgare</name>
    <dbReference type="NCBI Taxonomy" id="4558"/>
    <lineage>
        <taxon>Eukaryota</taxon>
        <taxon>Viridiplantae</taxon>
        <taxon>Streptophyta</taxon>
        <taxon>Embryophyta</taxon>
        <taxon>Tracheophyta</taxon>
        <taxon>Spermatophyta</taxon>
        <taxon>Magnoliopsida</taxon>
        <taxon>Liliopsida</taxon>
        <taxon>Poales</taxon>
        <taxon>Poaceae</taxon>
        <taxon>PACMAD clade</taxon>
        <taxon>Panicoideae</taxon>
        <taxon>Andropogonodae</taxon>
        <taxon>Andropogoneae</taxon>
        <taxon>Sorghinae</taxon>
        <taxon>Sorghum</taxon>
    </lineage>
</organism>
<evidence type="ECO:0000313" key="1">
    <source>
        <dbReference type="EMBL" id="KXG29467.1"/>
    </source>
</evidence>
<accession>A0A194YMN9</accession>
<reference evidence="1 2" key="1">
    <citation type="journal article" date="2009" name="Nature">
        <title>The Sorghum bicolor genome and the diversification of grasses.</title>
        <authorList>
            <person name="Paterson A.H."/>
            <person name="Bowers J.E."/>
            <person name="Bruggmann R."/>
            <person name="Dubchak I."/>
            <person name="Grimwood J."/>
            <person name="Gundlach H."/>
            <person name="Haberer G."/>
            <person name="Hellsten U."/>
            <person name="Mitros T."/>
            <person name="Poliakov A."/>
            <person name="Schmutz J."/>
            <person name="Spannagl M."/>
            <person name="Tang H."/>
            <person name="Wang X."/>
            <person name="Wicker T."/>
            <person name="Bharti A.K."/>
            <person name="Chapman J."/>
            <person name="Feltus F.A."/>
            <person name="Gowik U."/>
            <person name="Grigoriev I.V."/>
            <person name="Lyons E."/>
            <person name="Maher C.A."/>
            <person name="Martis M."/>
            <person name="Narechania A."/>
            <person name="Otillar R.P."/>
            <person name="Penning B.W."/>
            <person name="Salamov A.A."/>
            <person name="Wang Y."/>
            <person name="Zhang L."/>
            <person name="Carpita N.C."/>
            <person name="Freeling M."/>
            <person name="Gingle A.R."/>
            <person name="Hash C.T."/>
            <person name="Keller B."/>
            <person name="Klein P."/>
            <person name="Kresovich S."/>
            <person name="McCann M.C."/>
            <person name="Ming R."/>
            <person name="Peterson D.G."/>
            <person name="Mehboob-ur-Rahman"/>
            <person name="Ware D."/>
            <person name="Westhoff P."/>
            <person name="Mayer K.F."/>
            <person name="Messing J."/>
            <person name="Rokhsar D.S."/>
        </authorList>
    </citation>
    <scope>NUCLEOTIDE SEQUENCE [LARGE SCALE GENOMIC DNA]</scope>
    <source>
        <strain evidence="2">cv. BTx623</strain>
    </source>
</reference>
<dbReference type="Proteomes" id="UP000000768">
    <property type="component" value="Chromosome 4"/>
</dbReference>
<name>A0A194YMN9_SORBI</name>
<dbReference type="EMBL" id="CM000763">
    <property type="protein sequence ID" value="KXG29467.1"/>
    <property type="molecule type" value="Genomic_DNA"/>
</dbReference>
<sequence>MHHLFSYASPNQQAVEHAADVNSCHHVSSLTSFEFLKFDLICLCCHMQTTLSHSLIDLSNIQLYIIAHMLYAA</sequence>
<evidence type="ECO:0000313" key="2">
    <source>
        <dbReference type="Proteomes" id="UP000000768"/>
    </source>
</evidence>
<reference evidence="2" key="2">
    <citation type="journal article" date="2018" name="Plant J.">
        <title>The Sorghum bicolor reference genome: improved assembly, gene annotations, a transcriptome atlas, and signatures of genome organization.</title>
        <authorList>
            <person name="McCormick R.F."/>
            <person name="Truong S.K."/>
            <person name="Sreedasyam A."/>
            <person name="Jenkins J."/>
            <person name="Shu S."/>
            <person name="Sims D."/>
            <person name="Kennedy M."/>
            <person name="Amirebrahimi M."/>
            <person name="Weers B.D."/>
            <person name="McKinley B."/>
            <person name="Mattison A."/>
            <person name="Morishige D.T."/>
            <person name="Grimwood J."/>
            <person name="Schmutz J."/>
            <person name="Mullet J.E."/>
        </authorList>
    </citation>
    <scope>NUCLEOTIDE SEQUENCE [LARGE SCALE GENOMIC DNA]</scope>
    <source>
        <strain evidence="2">cv. BTx623</strain>
    </source>
</reference>
<dbReference type="InParanoid" id="A0A194YMN9"/>